<accession>A0AAD8U3Z3</accession>
<evidence type="ECO:0000256" key="1">
    <source>
        <dbReference type="SAM" id="Coils"/>
    </source>
</evidence>
<name>A0AAD8U3Z3_LOLMU</name>
<reference evidence="2" key="1">
    <citation type="submission" date="2023-07" db="EMBL/GenBank/DDBJ databases">
        <title>A chromosome-level genome assembly of Lolium multiflorum.</title>
        <authorList>
            <person name="Chen Y."/>
            <person name="Copetti D."/>
            <person name="Kolliker R."/>
            <person name="Studer B."/>
        </authorList>
    </citation>
    <scope>NUCLEOTIDE SEQUENCE</scope>
    <source>
        <strain evidence="2">02402/16</strain>
        <tissue evidence="2">Leaf</tissue>
    </source>
</reference>
<evidence type="ECO:0000313" key="2">
    <source>
        <dbReference type="EMBL" id="KAK1697215.1"/>
    </source>
</evidence>
<sequence>MGSVEQGIANQAKAIADHEAQLRQLVIGLTKSAEMAARNTESCQALSVTTERLLKQQDVINNKIDAVDSHVESINKRLASLEETIHTALEHSSGPDGHREELETQGAAAKHTLENGQLGEALQEFLLHLHHHAVVLLGFRGDLPHLRCPLERGEEGLHRHRTRDRVRKCCRIAAPGTIVYTNNEI</sequence>
<evidence type="ECO:0000313" key="3">
    <source>
        <dbReference type="Proteomes" id="UP001231189"/>
    </source>
</evidence>
<gene>
    <name evidence="2" type="ORF">QYE76_013912</name>
</gene>
<feature type="coiled-coil region" evidence="1">
    <location>
        <begin position="64"/>
        <end position="91"/>
    </location>
</feature>
<organism evidence="2 3">
    <name type="scientific">Lolium multiflorum</name>
    <name type="common">Italian ryegrass</name>
    <name type="synonym">Lolium perenne subsp. multiflorum</name>
    <dbReference type="NCBI Taxonomy" id="4521"/>
    <lineage>
        <taxon>Eukaryota</taxon>
        <taxon>Viridiplantae</taxon>
        <taxon>Streptophyta</taxon>
        <taxon>Embryophyta</taxon>
        <taxon>Tracheophyta</taxon>
        <taxon>Spermatophyta</taxon>
        <taxon>Magnoliopsida</taxon>
        <taxon>Liliopsida</taxon>
        <taxon>Poales</taxon>
        <taxon>Poaceae</taxon>
        <taxon>BOP clade</taxon>
        <taxon>Pooideae</taxon>
        <taxon>Poodae</taxon>
        <taxon>Poeae</taxon>
        <taxon>Poeae Chloroplast Group 2 (Poeae type)</taxon>
        <taxon>Loliodinae</taxon>
        <taxon>Loliinae</taxon>
        <taxon>Lolium</taxon>
    </lineage>
</organism>
<comment type="caution">
    <text evidence="2">The sequence shown here is derived from an EMBL/GenBank/DDBJ whole genome shotgun (WGS) entry which is preliminary data.</text>
</comment>
<keyword evidence="1" id="KW-0175">Coiled coil</keyword>
<dbReference type="EMBL" id="JAUUTY010000001">
    <property type="protein sequence ID" value="KAK1697215.1"/>
    <property type="molecule type" value="Genomic_DNA"/>
</dbReference>
<protein>
    <submittedName>
        <fullName evidence="2">Uncharacterized protein</fullName>
    </submittedName>
</protein>
<dbReference type="Proteomes" id="UP001231189">
    <property type="component" value="Unassembled WGS sequence"/>
</dbReference>
<proteinExistence type="predicted"/>
<dbReference type="AlphaFoldDB" id="A0AAD8U3Z3"/>
<keyword evidence="3" id="KW-1185">Reference proteome</keyword>